<evidence type="ECO:0000313" key="2">
    <source>
        <dbReference type="EMBL" id="CUU54964.1"/>
    </source>
</evidence>
<sequence length="331" mass="36910">MSGAEQRLLAVAGRVTSRDRWMLAMLYEHRVLTSHQLTRLAFRGDRMARMRLTTLHRLQAVDRMRLYYGQGRGTGPYHYMLGPVGAAILAAERGQSIADLGYRRDKLHAWMSSPHLGHLVGVNTVFTAWAYASRTRPDNEGLTVWWSERRTATLWQKWIRPDGYGTWQTAQRRLDFFLEFDTGSESLSQVVRKIPGYTRLAASSNLISPVLIWLPSASRERELRARLATAPTGVVVVTAAPDPLTAPATAADPPDLAPARRVWLPLHTAIRTDLDGLATRYGISIPARSPADDPDPHGDYEDHEDEVETDPAPTPRLPAPRFGPRSPLGPA</sequence>
<dbReference type="Pfam" id="PF13814">
    <property type="entry name" value="Replic_Relax"/>
    <property type="match status" value="1"/>
</dbReference>
<accession>A0A0S4QHJ5</accession>
<dbReference type="Proteomes" id="UP000198802">
    <property type="component" value="Unassembled WGS sequence"/>
</dbReference>
<dbReference type="EMBL" id="FAOZ01000004">
    <property type="protein sequence ID" value="CUU54964.1"/>
    <property type="molecule type" value="Genomic_DNA"/>
</dbReference>
<reference evidence="3" key="1">
    <citation type="submission" date="2015-11" db="EMBL/GenBank/DDBJ databases">
        <authorList>
            <person name="Varghese N."/>
        </authorList>
    </citation>
    <scope>NUCLEOTIDE SEQUENCE [LARGE SCALE GENOMIC DNA]</scope>
    <source>
        <strain evidence="3">DSM 45899</strain>
    </source>
</reference>
<feature type="region of interest" description="Disordered" evidence="1">
    <location>
        <begin position="285"/>
        <end position="331"/>
    </location>
</feature>
<name>A0A0S4QHJ5_9ACTN</name>
<evidence type="ECO:0000313" key="3">
    <source>
        <dbReference type="Proteomes" id="UP000198802"/>
    </source>
</evidence>
<proteinExistence type="predicted"/>
<keyword evidence="3" id="KW-1185">Reference proteome</keyword>
<protein>
    <submittedName>
        <fullName evidence="2">Replication-relaxation</fullName>
    </submittedName>
</protein>
<dbReference type="RefSeq" id="WP_091273059.1">
    <property type="nucleotide sequence ID" value="NZ_FAOZ01000004.1"/>
</dbReference>
<feature type="compositionally biased region" description="Basic and acidic residues" evidence="1">
    <location>
        <begin position="290"/>
        <end position="300"/>
    </location>
</feature>
<gene>
    <name evidence="2" type="ORF">Ga0074812_10444</name>
</gene>
<organism evidence="2 3">
    <name type="scientific">Parafrankia irregularis</name>
    <dbReference type="NCBI Taxonomy" id="795642"/>
    <lineage>
        <taxon>Bacteria</taxon>
        <taxon>Bacillati</taxon>
        <taxon>Actinomycetota</taxon>
        <taxon>Actinomycetes</taxon>
        <taxon>Frankiales</taxon>
        <taxon>Frankiaceae</taxon>
        <taxon>Parafrankia</taxon>
    </lineage>
</organism>
<evidence type="ECO:0000256" key="1">
    <source>
        <dbReference type="SAM" id="MobiDB-lite"/>
    </source>
</evidence>
<dbReference type="AlphaFoldDB" id="A0A0S4QHJ5"/>
<dbReference type="InterPro" id="IPR025855">
    <property type="entry name" value="Replic_Relax"/>
</dbReference>